<dbReference type="GO" id="GO:0016740">
    <property type="term" value="F:transferase activity"/>
    <property type="evidence" value="ECO:0007669"/>
    <property type="project" value="UniProtKB-KW"/>
</dbReference>
<dbReference type="SUPFAM" id="SSF53448">
    <property type="entry name" value="Nucleotide-diphospho-sugar transferases"/>
    <property type="match status" value="1"/>
</dbReference>
<keyword evidence="1" id="KW-0812">Transmembrane</keyword>
<dbReference type="OrthoDB" id="2990399at2"/>
<dbReference type="eggNOG" id="ENOG502ZIPS">
    <property type="taxonomic scope" value="Bacteria"/>
</dbReference>
<gene>
    <name evidence="2" type="ORF">CathTA2_2418</name>
    <name evidence="3" type="ORF">HUR95_00880</name>
</gene>
<evidence type="ECO:0000313" key="4">
    <source>
        <dbReference type="Proteomes" id="UP000010716"/>
    </source>
</evidence>
<dbReference type="AlphaFoldDB" id="F5L9B3"/>
<feature type="transmembrane region" description="Helical" evidence="1">
    <location>
        <begin position="6"/>
        <end position="26"/>
    </location>
</feature>
<reference evidence="3 5" key="2">
    <citation type="journal article" date="2020" name="Extremophiles">
        <title>Genomic analysis of Caldalkalibacillus thermarum TA2.A1 reveals aerobic alkaliphilic metabolism and evolutionary hallmarks linking alkaliphilic bacteria and plant life.</title>
        <authorList>
            <person name="de Jong S.I."/>
            <person name="van den Broek M.A."/>
            <person name="Merkel A.Y."/>
            <person name="de la Torre Cortes P."/>
            <person name="Kalamorz F."/>
            <person name="Cook G.M."/>
            <person name="van Loosdrecht M.C.M."/>
            <person name="McMillan D.G.G."/>
        </authorList>
    </citation>
    <scope>NUCLEOTIDE SEQUENCE [LARGE SCALE GENOMIC DNA]</scope>
    <source>
        <strain evidence="3 5">TA2.A1</strain>
    </source>
</reference>
<organism evidence="2 4">
    <name type="scientific">Caldalkalibacillus thermarum (strain TA2.A1)</name>
    <dbReference type="NCBI Taxonomy" id="986075"/>
    <lineage>
        <taxon>Bacteria</taxon>
        <taxon>Bacillati</taxon>
        <taxon>Bacillota</taxon>
        <taxon>Bacilli</taxon>
        <taxon>Bacillales</taxon>
        <taxon>Bacillaceae</taxon>
        <taxon>Caldalkalibacillus</taxon>
    </lineage>
</organism>
<reference evidence="2 4" key="1">
    <citation type="journal article" date="2011" name="J. Bacteriol.">
        <title>Draft genome sequence of the thermoalkaliphilic Caldalkalibacillus thermarum strain TA2.A1.</title>
        <authorList>
            <person name="Kalamorz F."/>
            <person name="Keis S."/>
            <person name="McMillan D.G."/>
            <person name="Olsson K."/>
            <person name="Stanton J.A."/>
            <person name="Stockwell P."/>
            <person name="Black M.A."/>
            <person name="Klingeman D.M."/>
            <person name="Land M.L."/>
            <person name="Han C.S."/>
            <person name="Martin S.L."/>
            <person name="Becher S.A."/>
            <person name="Peddie C.J."/>
            <person name="Morgan H.W."/>
            <person name="Matthies D."/>
            <person name="Preiss L."/>
            <person name="Meier T."/>
            <person name="Brown S.D."/>
            <person name="Cook G.M."/>
        </authorList>
    </citation>
    <scope>NUCLEOTIDE SEQUENCE [LARGE SCALE GENOMIC DNA]</scope>
    <source>
        <strain evidence="2 4">TA2.A1</strain>
    </source>
</reference>
<dbReference type="KEGG" id="cthu:HUR95_00880"/>
<dbReference type="EMBL" id="AFCE01000156">
    <property type="protein sequence ID" value="EGL82055.1"/>
    <property type="molecule type" value="Genomic_DNA"/>
</dbReference>
<dbReference type="RefSeq" id="WP_007505786.1">
    <property type="nucleotide sequence ID" value="NZ_AFCE01000156.1"/>
</dbReference>
<proteinExistence type="predicted"/>
<keyword evidence="2" id="KW-0808">Transferase</keyword>
<accession>F5L9B3</accession>
<dbReference type="Proteomes" id="UP000825179">
    <property type="component" value="Chromosome"/>
</dbReference>
<evidence type="ECO:0000256" key="1">
    <source>
        <dbReference type="SAM" id="Phobius"/>
    </source>
</evidence>
<dbReference type="InterPro" id="IPR029044">
    <property type="entry name" value="Nucleotide-diphossugar_trans"/>
</dbReference>
<dbReference type="EMBL" id="CP082237">
    <property type="protein sequence ID" value="QZT34026.1"/>
    <property type="molecule type" value="Genomic_DNA"/>
</dbReference>
<dbReference type="Gene3D" id="3.90.550.10">
    <property type="entry name" value="Spore Coat Polysaccharide Biosynthesis Protein SpsA, Chain A"/>
    <property type="match status" value="1"/>
</dbReference>
<name>F5L9B3_CALTT</name>
<dbReference type="Proteomes" id="UP000010716">
    <property type="component" value="Unassembled WGS sequence"/>
</dbReference>
<evidence type="ECO:0000313" key="2">
    <source>
        <dbReference type="EMBL" id="EGL82055.1"/>
    </source>
</evidence>
<reference evidence="3" key="3">
    <citation type="submission" date="2021-08" db="EMBL/GenBank/DDBJ databases">
        <authorList>
            <person name="de Jong S."/>
            <person name="van den Broek M."/>
            <person name="Merkel A."/>
            <person name="de la Torre Cortes P."/>
            <person name="Kalamorz F."/>
            <person name="Cook G."/>
            <person name="van Loosdrecht M."/>
            <person name="McMillan D."/>
        </authorList>
    </citation>
    <scope>NUCLEOTIDE SEQUENCE</scope>
    <source>
        <strain evidence="3">TA2.A1</strain>
    </source>
</reference>
<evidence type="ECO:0000313" key="5">
    <source>
        <dbReference type="Proteomes" id="UP000825179"/>
    </source>
</evidence>
<keyword evidence="1" id="KW-0472">Membrane</keyword>
<keyword evidence="5" id="KW-1185">Reference proteome</keyword>
<sequence>MENFLLWFLAIYGTTAGCLAVVKWWYGRFRPPRVDYYLLTFNSAQHIEWVIRSTAHLSRIEGREFRYIILDSGSCDDTLAIIEKFMRKGVRIELFTDMEDPFFKIMDKIMDAHSALACYRDDQDKEIKVIDLRRRHCVCEYKTS</sequence>
<evidence type="ECO:0000313" key="3">
    <source>
        <dbReference type="EMBL" id="QZT34026.1"/>
    </source>
</evidence>
<keyword evidence="1" id="KW-1133">Transmembrane helix</keyword>
<protein>
    <submittedName>
        <fullName evidence="2">Glycosyl transferase family 2</fullName>
    </submittedName>
</protein>